<evidence type="ECO:0000313" key="2">
    <source>
        <dbReference type="EMBL" id="CAF4477824.1"/>
    </source>
</evidence>
<feature type="non-terminal residue" evidence="1">
    <location>
        <position position="28"/>
    </location>
</feature>
<protein>
    <submittedName>
        <fullName evidence="1">Uncharacterized protein</fullName>
    </submittedName>
</protein>
<dbReference type="Proteomes" id="UP000681722">
    <property type="component" value="Unassembled WGS sequence"/>
</dbReference>
<sequence>MLSRDYTTEASRYVFIIHFHRAYRVSDE</sequence>
<dbReference type="AlphaFoldDB" id="A0A816APB5"/>
<accession>A0A816APB5</accession>
<evidence type="ECO:0000313" key="3">
    <source>
        <dbReference type="Proteomes" id="UP000663829"/>
    </source>
</evidence>
<evidence type="ECO:0000313" key="1">
    <source>
        <dbReference type="EMBL" id="CAF1600807.1"/>
    </source>
</evidence>
<gene>
    <name evidence="1" type="ORF">GPM918_LOCUS42422</name>
    <name evidence="2" type="ORF">SRO942_LOCUS43651</name>
</gene>
<dbReference type="EMBL" id="CAJOBC010102113">
    <property type="protein sequence ID" value="CAF4477824.1"/>
    <property type="molecule type" value="Genomic_DNA"/>
</dbReference>
<reference evidence="1" key="1">
    <citation type="submission" date="2021-02" db="EMBL/GenBank/DDBJ databases">
        <authorList>
            <person name="Nowell W R."/>
        </authorList>
    </citation>
    <scope>NUCLEOTIDE SEQUENCE</scope>
</reference>
<name>A0A816APB5_9BILA</name>
<dbReference type="Proteomes" id="UP000663829">
    <property type="component" value="Unassembled WGS sequence"/>
</dbReference>
<dbReference type="EMBL" id="CAJNOQ010035705">
    <property type="protein sequence ID" value="CAF1600807.1"/>
    <property type="molecule type" value="Genomic_DNA"/>
</dbReference>
<proteinExistence type="predicted"/>
<comment type="caution">
    <text evidence="1">The sequence shown here is derived from an EMBL/GenBank/DDBJ whole genome shotgun (WGS) entry which is preliminary data.</text>
</comment>
<keyword evidence="3" id="KW-1185">Reference proteome</keyword>
<organism evidence="1 3">
    <name type="scientific">Didymodactylos carnosus</name>
    <dbReference type="NCBI Taxonomy" id="1234261"/>
    <lineage>
        <taxon>Eukaryota</taxon>
        <taxon>Metazoa</taxon>
        <taxon>Spiralia</taxon>
        <taxon>Gnathifera</taxon>
        <taxon>Rotifera</taxon>
        <taxon>Eurotatoria</taxon>
        <taxon>Bdelloidea</taxon>
        <taxon>Philodinida</taxon>
        <taxon>Philodinidae</taxon>
        <taxon>Didymodactylos</taxon>
    </lineage>
</organism>